<evidence type="ECO:0000259" key="10">
    <source>
        <dbReference type="PROSITE" id="PS50893"/>
    </source>
</evidence>
<dbReference type="FunFam" id="3.40.50.300:FF:000221">
    <property type="entry name" value="Multidrug ABC transporter ATP-binding protein"/>
    <property type="match status" value="1"/>
</dbReference>
<keyword evidence="8 9" id="KW-0472">Membrane</keyword>
<name>A0AAU9D8V2_9LACO</name>
<dbReference type="SMART" id="SM00382">
    <property type="entry name" value="AAA"/>
    <property type="match status" value="1"/>
</dbReference>
<dbReference type="GO" id="GO:0015421">
    <property type="term" value="F:ABC-type oligopeptide transporter activity"/>
    <property type="evidence" value="ECO:0007669"/>
    <property type="project" value="TreeGrafter"/>
</dbReference>
<dbReference type="SUPFAM" id="SSF90123">
    <property type="entry name" value="ABC transporter transmembrane region"/>
    <property type="match status" value="1"/>
</dbReference>
<keyword evidence="5" id="KW-0547">Nucleotide-binding</keyword>
<keyword evidence="6 12" id="KW-0067">ATP-binding</keyword>
<dbReference type="Gene3D" id="3.40.50.300">
    <property type="entry name" value="P-loop containing nucleotide triphosphate hydrolases"/>
    <property type="match status" value="1"/>
</dbReference>
<reference evidence="12 13" key="1">
    <citation type="journal article" date="2023" name="Microbiol. Spectr.">
        <title>Symbiosis of Carpenter Bees with Uncharacterized Lactic Acid Bacteria Showing NAD Auxotrophy.</title>
        <authorList>
            <person name="Kawasaki S."/>
            <person name="Ozawa K."/>
            <person name="Mori T."/>
            <person name="Yamamoto A."/>
            <person name="Ito M."/>
            <person name="Ohkuma M."/>
            <person name="Sakamoto M."/>
            <person name="Matsutani M."/>
        </authorList>
    </citation>
    <scope>NUCLEOTIDE SEQUENCE [LARGE SCALE GENOMIC DNA]</scope>
    <source>
        <strain evidence="12 13">XA3</strain>
    </source>
</reference>
<feature type="domain" description="ABC transmembrane type-1" evidence="11">
    <location>
        <begin position="1"/>
        <end position="277"/>
    </location>
</feature>
<evidence type="ECO:0000256" key="5">
    <source>
        <dbReference type="ARBA" id="ARBA00022741"/>
    </source>
</evidence>
<dbReference type="InterPro" id="IPR027417">
    <property type="entry name" value="P-loop_NTPase"/>
</dbReference>
<dbReference type="InterPro" id="IPR039421">
    <property type="entry name" value="Type_1_exporter"/>
</dbReference>
<gene>
    <name evidence="12" type="ORF">XA3_12670</name>
</gene>
<dbReference type="GO" id="GO:0005886">
    <property type="term" value="C:plasma membrane"/>
    <property type="evidence" value="ECO:0007669"/>
    <property type="project" value="UniProtKB-SubCell"/>
</dbReference>
<evidence type="ECO:0000256" key="1">
    <source>
        <dbReference type="ARBA" id="ARBA00004651"/>
    </source>
</evidence>
<accession>A0AAU9D8V2</accession>
<dbReference type="GO" id="GO:0016887">
    <property type="term" value="F:ATP hydrolysis activity"/>
    <property type="evidence" value="ECO:0007669"/>
    <property type="project" value="InterPro"/>
</dbReference>
<dbReference type="CDD" id="cd18548">
    <property type="entry name" value="ABC_6TM_Tm287_like"/>
    <property type="match status" value="1"/>
</dbReference>
<feature type="transmembrane region" description="Helical" evidence="9">
    <location>
        <begin position="214"/>
        <end position="237"/>
    </location>
</feature>
<dbReference type="InterPro" id="IPR017871">
    <property type="entry name" value="ABC_transporter-like_CS"/>
</dbReference>
<sequence>MISVAAFSALFQPTLMKDIFTAILKKDHYQMVQLSIGLILLAILGLVAGVINTIFAAKVAQNVAFDLRAAQYQKIQSFSFSNIESFTPGNLVVRMTNDIIQVQNLIMMFLQTIFRAPIIFFGALIFAILTIPQFWWIIAGVVVMIALVAAYAFFRMEKFFQIAQNLVDRVNGIVRESMMGIRVVKSFVEEESQMSKFKDTSDQLTKINVQTGSLFSFLIPLFFLFANLAITGSVFLVGNMVTTDPSLVARIATFTNYLFQLMIAIVMAGFTITFASRGLVSLKRIDEVLKTEPDLNYQKTNNQISDGSIEFDHVSFSYPDSDNLVLNDLSFKFESGETIGIIGATGAGKSTLAQLIARIYDPSKGSVKVGNLDLKETSEAELRKNVSLVLQKPILFSGTIADNLRQGKSNATLTEMKKAAEISQALEFIERLPKKFDSKVEERSANFSGGQKQRLSIARGVISDPKILILDDSTSALDAKSEKLVRDALASKLKTTTKLIIAEKISSVINAERILVLENGEVSAIGNHHELLQSSAVYQEIYRTQKGLQGEGQK</sequence>
<keyword evidence="3" id="KW-1003">Cell membrane</keyword>
<dbReference type="EMBL" id="AP026802">
    <property type="protein sequence ID" value="BDR58826.1"/>
    <property type="molecule type" value="Genomic_DNA"/>
</dbReference>
<evidence type="ECO:0000256" key="6">
    <source>
        <dbReference type="ARBA" id="ARBA00022840"/>
    </source>
</evidence>
<evidence type="ECO:0000256" key="2">
    <source>
        <dbReference type="ARBA" id="ARBA00022448"/>
    </source>
</evidence>
<dbReference type="AlphaFoldDB" id="A0AAU9D8V2"/>
<dbReference type="PROSITE" id="PS50893">
    <property type="entry name" value="ABC_TRANSPORTER_2"/>
    <property type="match status" value="1"/>
</dbReference>
<organism evidence="12 13">
    <name type="scientific">Xylocopilactobacillus apicola</name>
    <dbReference type="NCBI Taxonomy" id="2932184"/>
    <lineage>
        <taxon>Bacteria</taxon>
        <taxon>Bacillati</taxon>
        <taxon>Bacillota</taxon>
        <taxon>Bacilli</taxon>
        <taxon>Lactobacillales</taxon>
        <taxon>Lactobacillaceae</taxon>
        <taxon>Xylocopilactobacillus</taxon>
    </lineage>
</organism>
<dbReference type="InterPro" id="IPR036640">
    <property type="entry name" value="ABC1_TM_sf"/>
</dbReference>
<evidence type="ECO:0000313" key="13">
    <source>
        <dbReference type="Proteomes" id="UP001321861"/>
    </source>
</evidence>
<keyword evidence="7 9" id="KW-1133">Transmembrane helix</keyword>
<protein>
    <submittedName>
        <fullName evidence="12">ABC transporter ATP-binding protein</fullName>
    </submittedName>
</protein>
<keyword evidence="4 9" id="KW-0812">Transmembrane</keyword>
<feature type="domain" description="ABC transporter" evidence="10">
    <location>
        <begin position="309"/>
        <end position="544"/>
    </location>
</feature>
<dbReference type="PANTHER" id="PTHR43394:SF1">
    <property type="entry name" value="ATP-BINDING CASSETTE SUB-FAMILY B MEMBER 10, MITOCHONDRIAL"/>
    <property type="match status" value="1"/>
</dbReference>
<dbReference type="InterPro" id="IPR003593">
    <property type="entry name" value="AAA+_ATPase"/>
</dbReference>
<evidence type="ECO:0000256" key="4">
    <source>
        <dbReference type="ARBA" id="ARBA00022692"/>
    </source>
</evidence>
<dbReference type="PROSITE" id="PS00211">
    <property type="entry name" value="ABC_TRANSPORTER_1"/>
    <property type="match status" value="1"/>
</dbReference>
<evidence type="ECO:0000256" key="9">
    <source>
        <dbReference type="SAM" id="Phobius"/>
    </source>
</evidence>
<dbReference type="Pfam" id="PF00005">
    <property type="entry name" value="ABC_tran"/>
    <property type="match status" value="1"/>
</dbReference>
<keyword evidence="2" id="KW-0813">Transport</keyword>
<dbReference type="Pfam" id="PF00664">
    <property type="entry name" value="ABC_membrane"/>
    <property type="match status" value="1"/>
</dbReference>
<proteinExistence type="predicted"/>
<evidence type="ECO:0000256" key="3">
    <source>
        <dbReference type="ARBA" id="ARBA00022475"/>
    </source>
</evidence>
<evidence type="ECO:0000256" key="7">
    <source>
        <dbReference type="ARBA" id="ARBA00022989"/>
    </source>
</evidence>
<dbReference type="SUPFAM" id="SSF52540">
    <property type="entry name" value="P-loop containing nucleoside triphosphate hydrolases"/>
    <property type="match status" value="1"/>
</dbReference>
<dbReference type="InterPro" id="IPR011527">
    <property type="entry name" value="ABC1_TM_dom"/>
</dbReference>
<dbReference type="PANTHER" id="PTHR43394">
    <property type="entry name" value="ATP-DEPENDENT PERMEASE MDL1, MITOCHONDRIAL"/>
    <property type="match status" value="1"/>
</dbReference>
<dbReference type="GO" id="GO:0005524">
    <property type="term" value="F:ATP binding"/>
    <property type="evidence" value="ECO:0007669"/>
    <property type="project" value="UniProtKB-KW"/>
</dbReference>
<dbReference type="Gene3D" id="1.20.1560.10">
    <property type="entry name" value="ABC transporter type 1, transmembrane domain"/>
    <property type="match status" value="1"/>
</dbReference>
<keyword evidence="13" id="KW-1185">Reference proteome</keyword>
<feature type="transmembrane region" description="Helical" evidence="9">
    <location>
        <begin position="257"/>
        <end position="280"/>
    </location>
</feature>
<evidence type="ECO:0000259" key="11">
    <source>
        <dbReference type="PROSITE" id="PS50929"/>
    </source>
</evidence>
<feature type="transmembrane region" description="Helical" evidence="9">
    <location>
        <begin position="32"/>
        <end position="55"/>
    </location>
</feature>
<feature type="transmembrane region" description="Helical" evidence="9">
    <location>
        <begin position="134"/>
        <end position="154"/>
    </location>
</feature>
<comment type="subcellular location">
    <subcellularLocation>
        <location evidence="1">Cell membrane</location>
        <topology evidence="1">Multi-pass membrane protein</topology>
    </subcellularLocation>
</comment>
<dbReference type="InterPro" id="IPR003439">
    <property type="entry name" value="ABC_transporter-like_ATP-bd"/>
</dbReference>
<feature type="transmembrane region" description="Helical" evidence="9">
    <location>
        <begin position="105"/>
        <end position="128"/>
    </location>
</feature>
<dbReference type="Proteomes" id="UP001321861">
    <property type="component" value="Chromosome"/>
</dbReference>
<dbReference type="KEGG" id="xap:XA3_12670"/>
<evidence type="ECO:0000256" key="8">
    <source>
        <dbReference type="ARBA" id="ARBA00023136"/>
    </source>
</evidence>
<evidence type="ECO:0000313" key="12">
    <source>
        <dbReference type="EMBL" id="BDR58826.1"/>
    </source>
</evidence>
<dbReference type="PROSITE" id="PS50929">
    <property type="entry name" value="ABC_TM1F"/>
    <property type="match status" value="1"/>
</dbReference>